<evidence type="ECO:0008006" key="4">
    <source>
        <dbReference type="Google" id="ProtNLM"/>
    </source>
</evidence>
<name>A0A0D0PIK4_9RHOB</name>
<dbReference type="RefSeq" id="WP_018303780.1">
    <property type="nucleotide sequence ID" value="NZ_KB902304.1"/>
</dbReference>
<dbReference type="Proteomes" id="UP000035100">
    <property type="component" value="Unassembled WGS sequence"/>
</dbReference>
<gene>
    <name evidence="2" type="ORF">Wenmar_00560</name>
</gene>
<reference evidence="2 3" key="1">
    <citation type="submission" date="2013-01" db="EMBL/GenBank/DDBJ databases">
        <authorList>
            <person name="Fiebig A."/>
            <person name="Goeker M."/>
            <person name="Klenk H.-P.P."/>
        </authorList>
    </citation>
    <scope>NUCLEOTIDE SEQUENCE [LARGE SCALE GENOMIC DNA]</scope>
    <source>
        <strain evidence="2 3">DSM 24838</strain>
    </source>
</reference>
<dbReference type="eggNOG" id="ENOG5033003">
    <property type="taxonomic scope" value="Bacteria"/>
</dbReference>
<keyword evidence="1" id="KW-0732">Signal</keyword>
<dbReference type="STRING" id="1123501.Wenmar_00560"/>
<feature type="signal peptide" evidence="1">
    <location>
        <begin position="1"/>
        <end position="21"/>
    </location>
</feature>
<evidence type="ECO:0000256" key="1">
    <source>
        <dbReference type="SAM" id="SignalP"/>
    </source>
</evidence>
<dbReference type="EMBL" id="AONG01000003">
    <property type="protein sequence ID" value="KIQ71181.1"/>
    <property type="molecule type" value="Genomic_DNA"/>
</dbReference>
<accession>A0A0D0PIK4</accession>
<dbReference type="AlphaFoldDB" id="A0A0D0PIK4"/>
<organism evidence="2 3">
    <name type="scientific">Wenxinia marina DSM 24838</name>
    <dbReference type="NCBI Taxonomy" id="1123501"/>
    <lineage>
        <taxon>Bacteria</taxon>
        <taxon>Pseudomonadati</taxon>
        <taxon>Pseudomonadota</taxon>
        <taxon>Alphaproteobacteria</taxon>
        <taxon>Rhodobacterales</taxon>
        <taxon>Roseobacteraceae</taxon>
        <taxon>Wenxinia</taxon>
    </lineage>
</organism>
<feature type="chain" id="PRO_5002218528" description="DUF4177 domain-containing protein" evidence="1">
    <location>
        <begin position="22"/>
        <end position="94"/>
    </location>
</feature>
<comment type="caution">
    <text evidence="2">The sequence shown here is derived from an EMBL/GenBank/DDBJ whole genome shotgun (WGS) entry which is preliminary data.</text>
</comment>
<sequence length="94" mass="10275">MRSLLALTFALVAAAATAADAACYADYKAKQDGPLRLQYGVYEVRGDCSPRAARAELQPLLLADGWQLLEVVSVFDESGLEARRADAGEYFLRY</sequence>
<evidence type="ECO:0000313" key="3">
    <source>
        <dbReference type="Proteomes" id="UP000035100"/>
    </source>
</evidence>
<protein>
    <recommendedName>
        <fullName evidence="4">DUF4177 domain-containing protein</fullName>
    </recommendedName>
</protein>
<evidence type="ECO:0000313" key="2">
    <source>
        <dbReference type="EMBL" id="KIQ71181.1"/>
    </source>
</evidence>
<keyword evidence="3" id="KW-1185">Reference proteome</keyword>
<proteinExistence type="predicted"/>
<dbReference type="OrthoDB" id="7745874at2"/>
<dbReference type="PATRIC" id="fig|1123501.6.peg.620"/>